<accession>A0ABY4BY27</accession>
<dbReference type="RefSeq" id="WP_243555655.1">
    <property type="nucleotide sequence ID" value="NZ_CP094528.1"/>
</dbReference>
<organism evidence="3 4">
    <name type="scientific">Agromyces larvae</name>
    <dbReference type="NCBI Taxonomy" id="2929802"/>
    <lineage>
        <taxon>Bacteria</taxon>
        <taxon>Bacillati</taxon>
        <taxon>Actinomycetota</taxon>
        <taxon>Actinomycetes</taxon>
        <taxon>Micrococcales</taxon>
        <taxon>Microbacteriaceae</taxon>
        <taxon>Agromyces</taxon>
    </lineage>
</organism>
<dbReference type="PROSITE" id="PS51729">
    <property type="entry name" value="GNAT_YJDJ"/>
    <property type="match status" value="1"/>
</dbReference>
<dbReference type="PROSITE" id="PS51186">
    <property type="entry name" value="GNAT"/>
    <property type="match status" value="1"/>
</dbReference>
<dbReference type="SUPFAM" id="SSF55729">
    <property type="entry name" value="Acyl-CoA N-acyltransferases (Nat)"/>
    <property type="match status" value="1"/>
</dbReference>
<evidence type="ECO:0000313" key="4">
    <source>
        <dbReference type="Proteomes" id="UP000832097"/>
    </source>
</evidence>
<dbReference type="PANTHER" id="PTHR31435">
    <property type="entry name" value="PROTEIN NATD1"/>
    <property type="match status" value="1"/>
</dbReference>
<dbReference type="Proteomes" id="UP000832097">
    <property type="component" value="Chromosome"/>
</dbReference>
<evidence type="ECO:0000259" key="2">
    <source>
        <dbReference type="PROSITE" id="PS51729"/>
    </source>
</evidence>
<dbReference type="InterPro" id="IPR031165">
    <property type="entry name" value="GNAT_YJDJ"/>
</dbReference>
<dbReference type="Pfam" id="PF14542">
    <property type="entry name" value="Acetyltransf_CG"/>
    <property type="match status" value="1"/>
</dbReference>
<keyword evidence="4" id="KW-1185">Reference proteome</keyword>
<evidence type="ECO:0000313" key="3">
    <source>
        <dbReference type="EMBL" id="UOE44127.1"/>
    </source>
</evidence>
<reference evidence="3 4" key="1">
    <citation type="submission" date="2022-03" db="EMBL/GenBank/DDBJ databases">
        <title>Mucilaginibacter sp. isolated from the gut of Protaetia brevitarsis seulensis larvae.</title>
        <authorList>
            <person name="Won M."/>
            <person name="Kim S.-J."/>
            <person name="Kwon S.-W."/>
        </authorList>
    </citation>
    <scope>NUCLEOTIDE SEQUENCE [LARGE SCALE GENOMIC DNA]</scope>
    <source>
        <strain evidence="3 4">CFWR-12</strain>
    </source>
</reference>
<gene>
    <name evidence="3" type="ORF">MTO99_18545</name>
</gene>
<dbReference type="InterPro" id="IPR000182">
    <property type="entry name" value="GNAT_dom"/>
</dbReference>
<feature type="domain" description="N-acetyltransferase" evidence="2">
    <location>
        <begin position="57"/>
        <end position="143"/>
    </location>
</feature>
<feature type="domain" description="N-acetyltransferase" evidence="1">
    <location>
        <begin position="27"/>
        <end position="144"/>
    </location>
</feature>
<name>A0ABY4BY27_9MICO</name>
<dbReference type="InterPro" id="IPR045057">
    <property type="entry name" value="Gcn5-rel_NAT"/>
</dbReference>
<dbReference type="Gene3D" id="3.40.630.30">
    <property type="match status" value="1"/>
</dbReference>
<evidence type="ECO:0000259" key="1">
    <source>
        <dbReference type="PROSITE" id="PS51186"/>
    </source>
</evidence>
<dbReference type="EMBL" id="CP094528">
    <property type="protein sequence ID" value="UOE44127.1"/>
    <property type="molecule type" value="Genomic_DNA"/>
</dbReference>
<dbReference type="CDD" id="cd04301">
    <property type="entry name" value="NAT_SF"/>
    <property type="match status" value="1"/>
</dbReference>
<sequence>MGAADGFTMEYPDASGYPDGTGLLDEGTAALVAEVAVDGVREVDTPSAESDGEIAVRRDVDRSAYVATLEGRELAHLEYLDEGDRLVVVTTVVEPEFRGRGIAIAMIATALDDLRERGQRIIVRCPVVAAFMRSNLQYTDLLAE</sequence>
<protein>
    <submittedName>
        <fullName evidence="3">N-acetyltransferase</fullName>
    </submittedName>
</protein>
<dbReference type="PANTHER" id="PTHR31435:SF10">
    <property type="entry name" value="BSR4717 PROTEIN"/>
    <property type="match status" value="1"/>
</dbReference>
<dbReference type="InterPro" id="IPR016181">
    <property type="entry name" value="Acyl_CoA_acyltransferase"/>
</dbReference>
<proteinExistence type="predicted"/>